<dbReference type="Gene3D" id="1.10.10.60">
    <property type="entry name" value="Homeodomain-like"/>
    <property type="match status" value="2"/>
</dbReference>
<gene>
    <name evidence="5" type="ORF">GCM10011511_07380</name>
</gene>
<keyword evidence="1" id="KW-0805">Transcription regulation</keyword>
<dbReference type="GO" id="GO:0043565">
    <property type="term" value="F:sequence-specific DNA binding"/>
    <property type="evidence" value="ECO:0007669"/>
    <property type="project" value="InterPro"/>
</dbReference>
<dbReference type="PANTHER" id="PTHR43280:SF10">
    <property type="entry name" value="REGULATORY PROTEIN POCR"/>
    <property type="match status" value="1"/>
</dbReference>
<dbReference type="Proteomes" id="UP000607559">
    <property type="component" value="Unassembled WGS sequence"/>
</dbReference>
<dbReference type="EMBL" id="BMJC01000001">
    <property type="protein sequence ID" value="GGA86833.1"/>
    <property type="molecule type" value="Genomic_DNA"/>
</dbReference>
<feature type="domain" description="HTH araC/xylS-type" evidence="4">
    <location>
        <begin position="203"/>
        <end position="302"/>
    </location>
</feature>
<name>A0A8J2U946_9BACT</name>
<protein>
    <recommendedName>
        <fullName evidence="4">HTH araC/xylS-type domain-containing protein</fullName>
    </recommendedName>
</protein>
<dbReference type="PANTHER" id="PTHR43280">
    <property type="entry name" value="ARAC-FAMILY TRANSCRIPTIONAL REGULATOR"/>
    <property type="match status" value="1"/>
</dbReference>
<dbReference type="AlphaFoldDB" id="A0A8J2U946"/>
<proteinExistence type="predicted"/>
<dbReference type="SMART" id="SM00342">
    <property type="entry name" value="HTH_ARAC"/>
    <property type="match status" value="1"/>
</dbReference>
<dbReference type="RefSeq" id="WP_188928671.1">
    <property type="nucleotide sequence ID" value="NZ_BMJC01000001.1"/>
</dbReference>
<dbReference type="PROSITE" id="PS01124">
    <property type="entry name" value="HTH_ARAC_FAMILY_2"/>
    <property type="match status" value="1"/>
</dbReference>
<dbReference type="InterPro" id="IPR018060">
    <property type="entry name" value="HTH_AraC"/>
</dbReference>
<dbReference type="InterPro" id="IPR009057">
    <property type="entry name" value="Homeodomain-like_sf"/>
</dbReference>
<keyword evidence="2" id="KW-0238">DNA-binding</keyword>
<organism evidence="5 6">
    <name type="scientific">Puia dinghuensis</name>
    <dbReference type="NCBI Taxonomy" id="1792502"/>
    <lineage>
        <taxon>Bacteria</taxon>
        <taxon>Pseudomonadati</taxon>
        <taxon>Bacteroidota</taxon>
        <taxon>Chitinophagia</taxon>
        <taxon>Chitinophagales</taxon>
        <taxon>Chitinophagaceae</taxon>
        <taxon>Puia</taxon>
    </lineage>
</organism>
<accession>A0A8J2U946</accession>
<dbReference type="GO" id="GO:0003700">
    <property type="term" value="F:DNA-binding transcription factor activity"/>
    <property type="evidence" value="ECO:0007669"/>
    <property type="project" value="InterPro"/>
</dbReference>
<dbReference type="Pfam" id="PF12833">
    <property type="entry name" value="HTH_18"/>
    <property type="match status" value="1"/>
</dbReference>
<reference evidence="5" key="2">
    <citation type="submission" date="2020-09" db="EMBL/GenBank/DDBJ databases">
        <authorList>
            <person name="Sun Q."/>
            <person name="Zhou Y."/>
        </authorList>
    </citation>
    <scope>NUCLEOTIDE SEQUENCE</scope>
    <source>
        <strain evidence="5">CGMCC 1.15448</strain>
    </source>
</reference>
<evidence type="ECO:0000313" key="5">
    <source>
        <dbReference type="EMBL" id="GGA86833.1"/>
    </source>
</evidence>
<evidence type="ECO:0000259" key="4">
    <source>
        <dbReference type="PROSITE" id="PS01124"/>
    </source>
</evidence>
<keyword evidence="3" id="KW-0804">Transcription</keyword>
<dbReference type="PROSITE" id="PS00041">
    <property type="entry name" value="HTH_ARAC_FAMILY_1"/>
    <property type="match status" value="1"/>
</dbReference>
<evidence type="ECO:0000313" key="6">
    <source>
        <dbReference type="Proteomes" id="UP000607559"/>
    </source>
</evidence>
<sequence length="307" mass="34909">MKSQDPDQQKTDRALHWQVLSLPVGLRSAVVKESTEKLDLALPDFSEKGFTLTFINHKGDLRIKPGLQPENREQPASPGLGLMSVAGRPMVFRSAGAISFTALVLFIPAEWIKFFLGNNPQFVKIDQMLEEESNIITCRLGRRQLSLLSSALIALPEKRQHLLNMQNCALGLLEYFLCNRHRSLLGVNPVSDIDNEDDLSLIREVESYISEYYCSDTFTVDSILKKTYTSYHRLNFLFKSIHGMTISEYIRNKRIEKSKEMIADNAKSISQIAYEIGYSSISNYILAFKKVYQITPGKYKKQIDSLA</sequence>
<keyword evidence="6" id="KW-1185">Reference proteome</keyword>
<dbReference type="InterPro" id="IPR018062">
    <property type="entry name" value="HTH_AraC-typ_CS"/>
</dbReference>
<evidence type="ECO:0000256" key="2">
    <source>
        <dbReference type="ARBA" id="ARBA00023125"/>
    </source>
</evidence>
<reference evidence="5" key="1">
    <citation type="journal article" date="2014" name="Int. J. Syst. Evol. Microbiol.">
        <title>Complete genome sequence of Corynebacterium casei LMG S-19264T (=DSM 44701T), isolated from a smear-ripened cheese.</title>
        <authorList>
            <consortium name="US DOE Joint Genome Institute (JGI-PGF)"/>
            <person name="Walter F."/>
            <person name="Albersmeier A."/>
            <person name="Kalinowski J."/>
            <person name="Ruckert C."/>
        </authorList>
    </citation>
    <scope>NUCLEOTIDE SEQUENCE</scope>
    <source>
        <strain evidence="5">CGMCC 1.15448</strain>
    </source>
</reference>
<evidence type="ECO:0000256" key="1">
    <source>
        <dbReference type="ARBA" id="ARBA00023015"/>
    </source>
</evidence>
<dbReference type="SUPFAM" id="SSF46689">
    <property type="entry name" value="Homeodomain-like"/>
    <property type="match status" value="1"/>
</dbReference>
<comment type="caution">
    <text evidence="5">The sequence shown here is derived from an EMBL/GenBank/DDBJ whole genome shotgun (WGS) entry which is preliminary data.</text>
</comment>
<evidence type="ECO:0000256" key="3">
    <source>
        <dbReference type="ARBA" id="ARBA00023163"/>
    </source>
</evidence>